<protein>
    <submittedName>
        <fullName evidence="2">DUF1007 family protein</fullName>
    </submittedName>
</protein>
<dbReference type="Pfam" id="PF06226">
    <property type="entry name" value="DUF1007"/>
    <property type="match status" value="1"/>
</dbReference>
<keyword evidence="1" id="KW-0732">Signal</keyword>
<dbReference type="Proteomes" id="UP000476030">
    <property type="component" value="Unassembled WGS sequence"/>
</dbReference>
<feature type="chain" id="PRO_5027033126" evidence="1">
    <location>
        <begin position="22"/>
        <end position="214"/>
    </location>
</feature>
<comment type="caution">
    <text evidence="2">The sequence shown here is derived from an EMBL/GenBank/DDBJ whole genome shotgun (WGS) entry which is preliminary data.</text>
</comment>
<keyword evidence="3" id="KW-1185">Reference proteome</keyword>
<feature type="signal peptide" evidence="1">
    <location>
        <begin position="1"/>
        <end position="21"/>
    </location>
</feature>
<dbReference type="AlphaFoldDB" id="A0A6L8W8X9"/>
<dbReference type="InterPro" id="IPR010412">
    <property type="entry name" value="DUF1007"/>
</dbReference>
<accession>A0A6L8W8X9</accession>
<sequence>MRLFVIAFSLFLLTPLNLASAHPHVWTDMTIKILFDKTGKVKGLHQTWLFDDYYTAYAIEGVGVGGDGKPDPKKLNEIMQVNMEHLKEYGYFTEARNKDKILKLKPITDKSTRMKGARLEMSFTTPFETPVSPSNDSFSYAIFDPTYYVEMLHAEVESPVILSDAPTGCQYKVIPPNPDPSAVAQAAMLDASMRGETGLGSFFAERVSLTCPEE</sequence>
<organism evidence="2 3">
    <name type="scientific">Sneathiella litorea</name>
    <dbReference type="NCBI Taxonomy" id="2606216"/>
    <lineage>
        <taxon>Bacteria</taxon>
        <taxon>Pseudomonadati</taxon>
        <taxon>Pseudomonadota</taxon>
        <taxon>Alphaproteobacteria</taxon>
        <taxon>Sneathiellales</taxon>
        <taxon>Sneathiellaceae</taxon>
        <taxon>Sneathiella</taxon>
    </lineage>
</organism>
<reference evidence="2 3" key="1">
    <citation type="submission" date="2019-12" db="EMBL/GenBank/DDBJ databases">
        <title>Snethiella sp. nov. sp. isolated from sea sand.</title>
        <authorList>
            <person name="Kim J."/>
            <person name="Jeong S.E."/>
            <person name="Jung H.S."/>
            <person name="Jeon C.O."/>
        </authorList>
    </citation>
    <scope>NUCLEOTIDE SEQUENCE [LARGE SCALE GENOMIC DNA]</scope>
    <source>
        <strain evidence="2 3">DP05</strain>
    </source>
</reference>
<evidence type="ECO:0000313" key="3">
    <source>
        <dbReference type="Proteomes" id="UP000476030"/>
    </source>
</evidence>
<proteinExistence type="predicted"/>
<evidence type="ECO:0000313" key="2">
    <source>
        <dbReference type="EMBL" id="MZR31555.1"/>
    </source>
</evidence>
<dbReference type="EMBL" id="WTUW01000002">
    <property type="protein sequence ID" value="MZR31555.1"/>
    <property type="molecule type" value="Genomic_DNA"/>
</dbReference>
<gene>
    <name evidence="2" type="ORF">GQE98_13015</name>
</gene>
<dbReference type="RefSeq" id="WP_161316049.1">
    <property type="nucleotide sequence ID" value="NZ_WTUW01000002.1"/>
</dbReference>
<evidence type="ECO:0000256" key="1">
    <source>
        <dbReference type="SAM" id="SignalP"/>
    </source>
</evidence>
<name>A0A6L8W8X9_9PROT</name>